<feature type="region of interest" description="Disordered" evidence="1">
    <location>
        <begin position="514"/>
        <end position="538"/>
    </location>
</feature>
<feature type="region of interest" description="Disordered" evidence="1">
    <location>
        <begin position="579"/>
        <end position="602"/>
    </location>
</feature>
<dbReference type="PANTHER" id="PTHR11695:SF294">
    <property type="entry name" value="RETICULON-4-INTERACTING PROTEIN 1, MITOCHONDRIAL"/>
    <property type="match status" value="1"/>
</dbReference>
<dbReference type="AlphaFoldDB" id="A0A1J8R8L8"/>
<feature type="region of interest" description="Disordered" evidence="1">
    <location>
        <begin position="65"/>
        <end position="150"/>
    </location>
</feature>
<feature type="compositionally biased region" description="Polar residues" evidence="1">
    <location>
        <begin position="82"/>
        <end position="92"/>
    </location>
</feature>
<gene>
    <name evidence="2" type="ORF">AZE42_11919</name>
</gene>
<feature type="compositionally biased region" description="Basic and acidic residues" evidence="1">
    <location>
        <begin position="216"/>
        <end position="231"/>
    </location>
</feature>
<dbReference type="InterPro" id="IPR050700">
    <property type="entry name" value="YIM1/Zinc_Alcohol_DH_Fams"/>
</dbReference>
<feature type="compositionally biased region" description="Basic and acidic residues" evidence="1">
    <location>
        <begin position="592"/>
        <end position="602"/>
    </location>
</feature>
<feature type="compositionally biased region" description="Low complexity" evidence="1">
    <location>
        <begin position="371"/>
        <end position="393"/>
    </location>
</feature>
<feature type="compositionally biased region" description="Low complexity" evidence="1">
    <location>
        <begin position="67"/>
        <end position="81"/>
    </location>
</feature>
<evidence type="ECO:0000256" key="1">
    <source>
        <dbReference type="SAM" id="MobiDB-lite"/>
    </source>
</evidence>
<dbReference type="SUPFAM" id="SSF50129">
    <property type="entry name" value="GroES-like"/>
    <property type="match status" value="1"/>
</dbReference>
<feature type="compositionally biased region" description="Low complexity" evidence="1">
    <location>
        <begin position="188"/>
        <end position="212"/>
    </location>
</feature>
<feature type="compositionally biased region" description="Polar residues" evidence="1">
    <location>
        <begin position="351"/>
        <end position="370"/>
    </location>
</feature>
<feature type="compositionally biased region" description="Polar residues" evidence="1">
    <location>
        <begin position="115"/>
        <end position="133"/>
    </location>
</feature>
<name>A0A1J8R8L8_9AGAM</name>
<comment type="caution">
    <text evidence="2">The sequence shown here is derived from an EMBL/GenBank/DDBJ whole genome shotgun (WGS) entry which is preliminary data.</text>
</comment>
<dbReference type="GO" id="GO:0005739">
    <property type="term" value="C:mitochondrion"/>
    <property type="evidence" value="ECO:0007669"/>
    <property type="project" value="TreeGrafter"/>
</dbReference>
<accession>A0A1J8R8L8</accession>
<dbReference type="EMBL" id="LVVM01001651">
    <property type="protein sequence ID" value="OJA18074.1"/>
    <property type="molecule type" value="Genomic_DNA"/>
</dbReference>
<protein>
    <submittedName>
        <fullName evidence="2">Uncharacterized protein</fullName>
    </submittedName>
</protein>
<feature type="compositionally biased region" description="Basic and acidic residues" evidence="1">
    <location>
        <begin position="520"/>
        <end position="533"/>
    </location>
</feature>
<sequence length="971" mass="104473">MVLLKNDETVVSAAIALDSTRYDPTVKEAQTPRHEAEREFNGFIMPEDQSLDPSHDLQIPEEVFYTPESSPTSSRSPADLSPSASRPQTPVHSPSSLTPLNSASSSCASLGSANPDVSVSTTSLPQSSPSATITMIPLNEPRRHKRIHNHRKLTYTDEDWAKDVRWLVPPHSGTSGKNKSKATRRNTAPSSVSYAASRSASSLSSSISSQSAMKPHPYDLLKAEPPSRKVGDQVNLGLHRRKPKSHGYMNPKATRTRAMVGMTVLLEVEEDIDPSESGLSGIPAGMDRSMSHRRSQSLSYAPMHALQPPKPVRQEPPQPAPKLVRRRSSSFPSPFHVGTHSRPSSMRLHSRATNVASQIGTSAPGSTVFRSPSVGSRPSSSSSHVTSSTTKSPYTSAPSNMLDALAAHASSSYEANALPSSGTRGFSSLVLPRAASSPAASGSMSGVGTRRPWKGVRGATAAESLSAGLGYGDEIDLTRAGLAQTTMASVEIVRGIASGSVQRKESKTRKPLFGFGWLSKDNDKDKGKGEGKGKGPQVVAESPLGFTAYRKPPVYVGGSSVLVQVWAVGLDSVDVQLVGVDPPSSKQPPADTSREFERRSAANDKKRHVPVGYIPGRSFVGRVLEVGWEVDENIIKKGEWVMGLNSVLKCGALAEFILVDRHHIHRVPHPYMHNHPSLALASLSEANEADEGEQRNSLVFPSVDEPKGLTVDELALLPLSGVSAYRAVRTLTHITRALAIPDIAARRPSRHHYDITSDTDEDDDVVVVHPIKYNSADRQLDATRPRALILRGHDGPGALALQMLVRAGWSVWVHVPVPFDLPGLPHASEGESEDEDGRILGQRRVALERIERRLREWGADEVLFVPIESNFTPTSFASSAPAQRDVSFAPLLSPDHPQSSSSTPSPSISPSPFLRSSTSSPLSSPSLTQLEPSSLDHLSSTYHLSTSHCALPAPHSYTALPLAPYKTETTS</sequence>
<keyword evidence="3" id="KW-1185">Reference proteome</keyword>
<proteinExistence type="predicted"/>
<feature type="compositionally biased region" description="Low complexity" evidence="1">
    <location>
        <begin position="890"/>
        <end position="935"/>
    </location>
</feature>
<dbReference type="STRING" id="180088.A0A1J8R8L8"/>
<feature type="region of interest" description="Disordered" evidence="1">
    <location>
        <begin position="889"/>
        <end position="935"/>
    </location>
</feature>
<feature type="region of interest" description="Disordered" evidence="1">
    <location>
        <begin position="272"/>
        <end position="397"/>
    </location>
</feature>
<dbReference type="Proteomes" id="UP000183567">
    <property type="component" value="Unassembled WGS sequence"/>
</dbReference>
<feature type="non-terminal residue" evidence="2">
    <location>
        <position position="971"/>
    </location>
</feature>
<feature type="compositionally biased region" description="Low complexity" evidence="1">
    <location>
        <begin position="93"/>
        <end position="113"/>
    </location>
</feature>
<dbReference type="PANTHER" id="PTHR11695">
    <property type="entry name" value="ALCOHOL DEHYDROGENASE RELATED"/>
    <property type="match status" value="1"/>
</dbReference>
<feature type="compositionally biased region" description="Pro residues" evidence="1">
    <location>
        <begin position="308"/>
        <end position="320"/>
    </location>
</feature>
<dbReference type="Gene3D" id="3.90.180.10">
    <property type="entry name" value="Medium-chain alcohol dehydrogenases, catalytic domain"/>
    <property type="match status" value="1"/>
</dbReference>
<dbReference type="OrthoDB" id="201656at2759"/>
<dbReference type="InterPro" id="IPR011032">
    <property type="entry name" value="GroES-like_sf"/>
</dbReference>
<evidence type="ECO:0000313" key="2">
    <source>
        <dbReference type="EMBL" id="OJA18074.1"/>
    </source>
</evidence>
<reference evidence="2 3" key="1">
    <citation type="submission" date="2016-03" db="EMBL/GenBank/DDBJ databases">
        <title>Comparative genomics of the ectomycorrhizal sister species Rhizopogon vinicolor and Rhizopogon vesiculosus (Basidiomycota: Boletales) reveals a divergence of the mating type B locus.</title>
        <authorList>
            <person name="Mujic A.B."/>
            <person name="Kuo A."/>
            <person name="Tritt A."/>
            <person name="Lipzen A."/>
            <person name="Chen C."/>
            <person name="Johnson J."/>
            <person name="Sharma A."/>
            <person name="Barry K."/>
            <person name="Grigoriev I.V."/>
            <person name="Spatafora J.W."/>
        </authorList>
    </citation>
    <scope>NUCLEOTIDE SEQUENCE [LARGE SCALE GENOMIC DNA]</scope>
    <source>
        <strain evidence="2 3">AM-OR11-056</strain>
    </source>
</reference>
<evidence type="ECO:0000313" key="3">
    <source>
        <dbReference type="Proteomes" id="UP000183567"/>
    </source>
</evidence>
<feature type="region of interest" description="Disordered" evidence="1">
    <location>
        <begin position="169"/>
        <end position="252"/>
    </location>
</feature>
<organism evidence="2 3">
    <name type="scientific">Rhizopogon vesiculosus</name>
    <dbReference type="NCBI Taxonomy" id="180088"/>
    <lineage>
        <taxon>Eukaryota</taxon>
        <taxon>Fungi</taxon>
        <taxon>Dikarya</taxon>
        <taxon>Basidiomycota</taxon>
        <taxon>Agaricomycotina</taxon>
        <taxon>Agaricomycetes</taxon>
        <taxon>Agaricomycetidae</taxon>
        <taxon>Boletales</taxon>
        <taxon>Suillineae</taxon>
        <taxon>Rhizopogonaceae</taxon>
        <taxon>Rhizopogon</taxon>
    </lineage>
</organism>